<keyword evidence="4" id="KW-1185">Reference proteome</keyword>
<dbReference type="EMBL" id="FLRI01000296">
    <property type="protein sequence ID" value="SBT84044.1"/>
    <property type="molecule type" value="Genomic_DNA"/>
</dbReference>
<dbReference type="InterPro" id="IPR044885">
    <property type="entry name" value="PRESA_N_sf"/>
</dbReference>
<evidence type="ECO:0000259" key="2">
    <source>
        <dbReference type="Pfam" id="PF09687"/>
    </source>
</evidence>
<dbReference type="VEuPathDB" id="PlasmoDB:PocGH01_00168200"/>
<proteinExistence type="predicted"/>
<sequence>MNIYKRNFINYFFPINFIVCVLSVVYVFLPHIPVFQNTKVSQLQLSYIYSRKISEIFTNDDEILDSNNSKKNSDDFVLASTSKITTSLEANAEIITKKKSKFHKKKDEIDEPKKKEKKCGICDLSEKLFENENRTVDDDINEQISSLKYKPSRRDILNIWWQVCENERNKFVDLISYFYNLYDDIKYKYKVKKEGFRKNLWFYYEDATKRVLPRKDNYYNQRLLNYIYERRPITKKECIKFVEQYRCDMKEIREDLFEMCQIEVAQVMMKISWWKIE</sequence>
<gene>
    <name evidence="3" type="primary">PocGH01_00168200</name>
    <name evidence="3" type="ORF">POCGH01_00168200</name>
</gene>
<reference evidence="3 4" key="1">
    <citation type="submission" date="2016-06" db="EMBL/GenBank/DDBJ databases">
        <authorList>
            <consortium name="Pathogen Informatics"/>
        </authorList>
    </citation>
    <scope>NUCLEOTIDE SEQUENCE [LARGE SCALE GENOMIC DNA]</scope>
    <source>
        <strain evidence="3">PocGH01</strain>
    </source>
</reference>
<evidence type="ECO:0000313" key="3">
    <source>
        <dbReference type="EMBL" id="SBT84044.1"/>
    </source>
</evidence>
<dbReference type="Proteomes" id="UP000242942">
    <property type="component" value="Unassembled WGS sequence"/>
</dbReference>
<organism evidence="3 4">
    <name type="scientific">Plasmodium ovale</name>
    <name type="common">malaria parasite P. ovale</name>
    <dbReference type="NCBI Taxonomy" id="36330"/>
    <lineage>
        <taxon>Eukaryota</taxon>
        <taxon>Sar</taxon>
        <taxon>Alveolata</taxon>
        <taxon>Apicomplexa</taxon>
        <taxon>Aconoidasida</taxon>
        <taxon>Haemosporida</taxon>
        <taxon>Plasmodiidae</taxon>
        <taxon>Plasmodium</taxon>
        <taxon>Plasmodium (Plasmodium)</taxon>
    </lineage>
</organism>
<dbReference type="PANTHER" id="PTHR36193:SF23">
    <property type="entry name" value="PHISTB DOMAIN-CONTAINING RESA-LIKE PROTEIN 1"/>
    <property type="match status" value="1"/>
</dbReference>
<evidence type="ECO:0000313" key="4">
    <source>
        <dbReference type="Proteomes" id="UP000242942"/>
    </source>
</evidence>
<dbReference type="Gene3D" id="6.10.280.180">
    <property type="entry name" value="Plasmodium RESA, N-terminal helical domain"/>
    <property type="match status" value="1"/>
</dbReference>
<dbReference type="OrthoDB" id="383632at2759"/>
<dbReference type="NCBIfam" id="TIGR01639">
    <property type="entry name" value="P_fal_TIGR01639"/>
    <property type="match status" value="1"/>
</dbReference>
<dbReference type="InterPro" id="IPR019111">
    <property type="entry name" value="PRESA_N"/>
</dbReference>
<keyword evidence="1" id="KW-1133">Transmembrane helix</keyword>
<name>A0A1D3JE42_PLAOA</name>
<feature type="transmembrane region" description="Helical" evidence="1">
    <location>
        <begin position="12"/>
        <end position="29"/>
    </location>
</feature>
<keyword evidence="1" id="KW-0472">Membrane</keyword>
<keyword evidence="1" id="KW-0812">Transmembrane</keyword>
<accession>A0A1D3JE42</accession>
<evidence type="ECO:0000256" key="1">
    <source>
        <dbReference type="SAM" id="Phobius"/>
    </source>
</evidence>
<dbReference type="Pfam" id="PF09687">
    <property type="entry name" value="PRESAN"/>
    <property type="match status" value="1"/>
</dbReference>
<protein>
    <recommendedName>
        <fullName evidence="2">Plasmodium RESA N-terminal domain-containing protein</fullName>
    </recommendedName>
</protein>
<feature type="domain" description="Plasmodium RESA N-terminal" evidence="2">
    <location>
        <begin position="137"/>
        <end position="260"/>
    </location>
</feature>
<dbReference type="PANTHER" id="PTHR36193">
    <property type="entry name" value="PHISTB DOMAIN-CONTAINING RESA-LIKE PROTEIN 1"/>
    <property type="match status" value="1"/>
</dbReference>
<dbReference type="InterPro" id="IPR006526">
    <property type="entry name" value="Export_prot_PHISTa/b/c"/>
</dbReference>
<dbReference type="AlphaFoldDB" id="A0A1D3JE42"/>